<evidence type="ECO:0000313" key="3">
    <source>
        <dbReference type="Proteomes" id="UP001595796"/>
    </source>
</evidence>
<gene>
    <name evidence="2" type="ORF">ACFPFW_11075</name>
</gene>
<dbReference type="RefSeq" id="WP_114957958.1">
    <property type="nucleotide sequence ID" value="NZ_JBHSJF010000006.1"/>
</dbReference>
<reference evidence="3" key="1">
    <citation type="journal article" date="2019" name="Int. J. Syst. Evol. Microbiol.">
        <title>The Global Catalogue of Microorganisms (GCM) 10K type strain sequencing project: providing services to taxonomists for standard genome sequencing and annotation.</title>
        <authorList>
            <consortium name="The Broad Institute Genomics Platform"/>
            <consortium name="The Broad Institute Genome Sequencing Center for Infectious Disease"/>
            <person name="Wu L."/>
            <person name="Ma J."/>
        </authorList>
    </citation>
    <scope>NUCLEOTIDE SEQUENCE [LARGE SCALE GENOMIC DNA]</scope>
    <source>
        <strain evidence="3">CGMCC 1.16444</strain>
    </source>
</reference>
<feature type="chain" id="PRO_5045102603" evidence="1">
    <location>
        <begin position="24"/>
        <end position="248"/>
    </location>
</feature>
<evidence type="ECO:0000313" key="2">
    <source>
        <dbReference type="EMBL" id="MFC5068551.1"/>
    </source>
</evidence>
<keyword evidence="1" id="KW-0732">Signal</keyword>
<dbReference type="InterPro" id="IPR035437">
    <property type="entry name" value="SNase_OB-fold_sf"/>
</dbReference>
<dbReference type="EMBL" id="JBHSJF010000006">
    <property type="protein sequence ID" value="MFC5068551.1"/>
    <property type="molecule type" value="Genomic_DNA"/>
</dbReference>
<keyword evidence="3" id="KW-1185">Reference proteome</keyword>
<dbReference type="Proteomes" id="UP001595796">
    <property type="component" value="Unassembled WGS sequence"/>
</dbReference>
<organism evidence="2 3">
    <name type="scientific">Flaviflagellibacter deserti</name>
    <dbReference type="NCBI Taxonomy" id="2267266"/>
    <lineage>
        <taxon>Bacteria</taxon>
        <taxon>Pseudomonadati</taxon>
        <taxon>Pseudomonadota</taxon>
        <taxon>Alphaproteobacteria</taxon>
        <taxon>Hyphomicrobiales</taxon>
        <taxon>Flaviflagellibacter</taxon>
    </lineage>
</organism>
<evidence type="ECO:0000256" key="1">
    <source>
        <dbReference type="SAM" id="SignalP"/>
    </source>
</evidence>
<sequence>MRLLTGPILLVALVLGEGRPAFAECPPAPIETIAGLQLVEDGLRSPDGRVFTLAGMILDTSGRDRLGRLTAYRPVILRPAGPADRWGRFPVHPETGGVLIEETLLAEGLGHAAALSRPACLETLLQMEAKARAARLGVWRGSGYVIRAADGDALVARLGEHVVAEGQVISTRKVRDRVYLNFAKYWRRGLSLIVAEKDWSAMADGRPAEALSGKVVRVRGRLEWRGGPVILADPREPIEPVVVGQVSR</sequence>
<accession>A0ABV9Z1D0</accession>
<dbReference type="Gene3D" id="2.40.50.90">
    <property type="match status" value="1"/>
</dbReference>
<proteinExistence type="predicted"/>
<feature type="signal peptide" evidence="1">
    <location>
        <begin position="1"/>
        <end position="23"/>
    </location>
</feature>
<comment type="caution">
    <text evidence="2">The sequence shown here is derived from an EMBL/GenBank/DDBJ whole genome shotgun (WGS) entry which is preliminary data.</text>
</comment>
<protein>
    <submittedName>
        <fullName evidence="2">Thermonuclease family protein</fullName>
    </submittedName>
</protein>
<dbReference type="SUPFAM" id="SSF50199">
    <property type="entry name" value="Staphylococcal nuclease"/>
    <property type="match status" value="1"/>
</dbReference>
<name>A0ABV9Z1D0_9HYPH</name>